<name>U1MS73_9EURY</name>
<dbReference type="Proteomes" id="UP000030649">
    <property type="component" value="Unassembled WGS sequence"/>
</dbReference>
<sequence length="46" mass="4723">MATEDGTETTSPLDDAVVARLLCHFGVDSRGGSGRVGGVVTRYPTA</sequence>
<protein>
    <submittedName>
        <fullName evidence="1">Uncharacterized protein</fullName>
    </submittedName>
</protein>
<proteinExistence type="predicted"/>
<dbReference type="AlphaFoldDB" id="U1MS73"/>
<accession>U1MS73</accession>
<gene>
    <name evidence="1" type="ORF">J07HQW1_03067</name>
</gene>
<dbReference type="STRING" id="1238424.J07HQW1_03067"/>
<evidence type="ECO:0000313" key="2">
    <source>
        <dbReference type="Proteomes" id="UP000030649"/>
    </source>
</evidence>
<organism evidence="1 2">
    <name type="scientific">Haloquadratum walsbyi J07HQW1</name>
    <dbReference type="NCBI Taxonomy" id="1238424"/>
    <lineage>
        <taxon>Archaea</taxon>
        <taxon>Methanobacteriati</taxon>
        <taxon>Methanobacteriota</taxon>
        <taxon>Stenosarchaea group</taxon>
        <taxon>Halobacteria</taxon>
        <taxon>Halobacteriales</taxon>
        <taxon>Haloferacaceae</taxon>
        <taxon>Haloquadratum</taxon>
    </lineage>
</organism>
<evidence type="ECO:0000313" key="1">
    <source>
        <dbReference type="EMBL" id="ERG93014.1"/>
    </source>
</evidence>
<reference evidence="1 2" key="1">
    <citation type="journal article" date="2013" name="PLoS ONE">
        <title>Assembly-driven community genomics of a hypersaline microbial ecosystem.</title>
        <authorList>
            <person name="Podell S."/>
            <person name="Ugalde J.A."/>
            <person name="Narasingarao P."/>
            <person name="Banfield J.F."/>
            <person name="Heidelberg K.B."/>
            <person name="Allen E.E."/>
        </authorList>
    </citation>
    <scope>NUCLEOTIDE SEQUENCE [LARGE SCALE GENOMIC DNA]</scope>
    <source>
        <strain evidence="2">J07HQW1</strain>
    </source>
</reference>
<dbReference type="EMBL" id="KE356560">
    <property type="protein sequence ID" value="ERG93014.1"/>
    <property type="molecule type" value="Genomic_DNA"/>
</dbReference>
<dbReference type="HOGENOM" id="CLU_3178527_0_0_2"/>